<sequence length="410" mass="43628">MSPSVSLFIGLRYWRARKDTQFVSFITFFSVVGIALGVAALIIVTSAMNGLEGRLKHRLLGTVPQVVVTPSKPVSDYQPLLDQVANHQGVRGGVPLVATEAMLQGDGQLSAVQLLGVEPAQELEFSGIGNHMLQGSLADLTPGKYGIVLGSKLVRDLNLMLGDRIKVISATGASYGPMGRVPSQRNFTLVGVFEIGAQVDGALAYIHVNDAAKLTRIGSGKVSSLRLYLDDAFAAPQIAQELKAQFESAADTVNISDWRQQYGTLFSAVKMEKNMMALLLTLIIAIAAFNVVSALVMMVTDKTADIAILKTMGLGRAQVMGVFSVQGMTSTVLGVLIGGAVGFVVALNLQNVLSALGIWLLPPGQALPVIINYGQIATIMLGALLLSYLATLYPAWRASKIQPAEALRYE</sequence>
<keyword evidence="7 8" id="KW-0472">Membrane</keyword>
<dbReference type="OrthoDB" id="9808461at2"/>
<dbReference type="InterPro" id="IPR011925">
    <property type="entry name" value="LolCE_TM"/>
</dbReference>
<dbReference type="PANTHER" id="PTHR30489:SF8">
    <property type="entry name" value="LIPOPROTEIN-RELEASING SYSTEM TRANSMEMBRANE PROTEIN LOLC"/>
    <property type="match status" value="1"/>
</dbReference>
<feature type="domain" description="MacB-like periplasmic core" evidence="10">
    <location>
        <begin position="27"/>
        <end position="244"/>
    </location>
</feature>
<keyword evidence="6 8" id="KW-1133">Transmembrane helix</keyword>
<dbReference type="GO" id="GO:0042953">
    <property type="term" value="P:lipoprotein transport"/>
    <property type="evidence" value="ECO:0007669"/>
    <property type="project" value="InterPro"/>
</dbReference>
<feature type="transmembrane region" description="Helical" evidence="8">
    <location>
        <begin position="332"/>
        <end position="361"/>
    </location>
</feature>
<proteinExistence type="inferred from homology"/>
<keyword evidence="11" id="KW-0449">Lipoprotein</keyword>
<reference evidence="11 12" key="1">
    <citation type="submission" date="2019-04" db="EMBL/GenBank/DDBJ databases">
        <authorList>
            <person name="Hwang J.C."/>
        </authorList>
    </citation>
    <scope>NUCLEOTIDE SEQUENCE [LARGE SCALE GENOMIC DNA]</scope>
    <source>
        <strain evidence="11 12">IMCC35002</strain>
    </source>
</reference>
<evidence type="ECO:0000259" key="10">
    <source>
        <dbReference type="Pfam" id="PF12704"/>
    </source>
</evidence>
<organism evidence="11 12">
    <name type="scientific">Ferrimonas aestuarii</name>
    <dbReference type="NCBI Taxonomy" id="2569539"/>
    <lineage>
        <taxon>Bacteria</taxon>
        <taxon>Pseudomonadati</taxon>
        <taxon>Pseudomonadota</taxon>
        <taxon>Gammaproteobacteria</taxon>
        <taxon>Alteromonadales</taxon>
        <taxon>Ferrimonadaceae</taxon>
        <taxon>Ferrimonas</taxon>
    </lineage>
</organism>
<dbReference type="InterPro" id="IPR025857">
    <property type="entry name" value="MacB_PCD"/>
</dbReference>
<name>A0A4V5NWK6_9GAMM</name>
<dbReference type="NCBIfam" id="TIGR02212">
    <property type="entry name" value="lolCE"/>
    <property type="match status" value="1"/>
</dbReference>
<keyword evidence="4" id="KW-1003">Cell membrane</keyword>
<dbReference type="Pfam" id="PF12704">
    <property type="entry name" value="MacB_PCD"/>
    <property type="match status" value="1"/>
</dbReference>
<dbReference type="Proteomes" id="UP000305675">
    <property type="component" value="Unassembled WGS sequence"/>
</dbReference>
<evidence type="ECO:0000256" key="6">
    <source>
        <dbReference type="ARBA" id="ARBA00022989"/>
    </source>
</evidence>
<evidence type="ECO:0000313" key="11">
    <source>
        <dbReference type="EMBL" id="TKB58528.1"/>
    </source>
</evidence>
<dbReference type="EMBL" id="SWCJ01000001">
    <property type="protein sequence ID" value="TKB58528.1"/>
    <property type="molecule type" value="Genomic_DNA"/>
</dbReference>
<dbReference type="InterPro" id="IPR051447">
    <property type="entry name" value="Lipoprotein-release_system"/>
</dbReference>
<comment type="subcellular location">
    <subcellularLocation>
        <location evidence="1">Cell membrane</location>
        <topology evidence="1">Multi-pass membrane protein</topology>
    </subcellularLocation>
</comment>
<dbReference type="GO" id="GO:0044874">
    <property type="term" value="P:lipoprotein localization to outer membrane"/>
    <property type="evidence" value="ECO:0007669"/>
    <property type="project" value="TreeGrafter"/>
</dbReference>
<evidence type="ECO:0000256" key="2">
    <source>
        <dbReference type="ARBA" id="ARBA00005236"/>
    </source>
</evidence>
<dbReference type="PANTHER" id="PTHR30489">
    <property type="entry name" value="LIPOPROTEIN-RELEASING SYSTEM TRANSMEMBRANE PROTEIN LOLE"/>
    <property type="match status" value="1"/>
</dbReference>
<comment type="caution">
    <text evidence="11">The sequence shown here is derived from an EMBL/GenBank/DDBJ whole genome shotgun (WGS) entry which is preliminary data.</text>
</comment>
<dbReference type="RefSeq" id="WP_136861676.1">
    <property type="nucleotide sequence ID" value="NZ_SWCJ01000001.1"/>
</dbReference>
<dbReference type="AlphaFoldDB" id="A0A4V5NWK6"/>
<gene>
    <name evidence="11" type="ORF">FCL42_01920</name>
</gene>
<keyword evidence="5 8" id="KW-0812">Transmembrane</keyword>
<dbReference type="GO" id="GO:0098797">
    <property type="term" value="C:plasma membrane protein complex"/>
    <property type="evidence" value="ECO:0007669"/>
    <property type="project" value="TreeGrafter"/>
</dbReference>
<keyword evidence="3" id="KW-0813">Transport</keyword>
<evidence type="ECO:0000256" key="1">
    <source>
        <dbReference type="ARBA" id="ARBA00004651"/>
    </source>
</evidence>
<feature type="transmembrane region" description="Helical" evidence="8">
    <location>
        <begin position="277"/>
        <end position="300"/>
    </location>
</feature>
<evidence type="ECO:0000256" key="4">
    <source>
        <dbReference type="ARBA" id="ARBA00022475"/>
    </source>
</evidence>
<evidence type="ECO:0000256" key="3">
    <source>
        <dbReference type="ARBA" id="ARBA00022448"/>
    </source>
</evidence>
<protein>
    <submittedName>
        <fullName evidence="11">Lipoprotein-releasing ABC transporter permease subunit</fullName>
    </submittedName>
</protein>
<evidence type="ECO:0000259" key="9">
    <source>
        <dbReference type="Pfam" id="PF02687"/>
    </source>
</evidence>
<evidence type="ECO:0000313" key="12">
    <source>
        <dbReference type="Proteomes" id="UP000305675"/>
    </source>
</evidence>
<keyword evidence="12" id="KW-1185">Reference proteome</keyword>
<evidence type="ECO:0000256" key="8">
    <source>
        <dbReference type="SAM" id="Phobius"/>
    </source>
</evidence>
<feature type="transmembrane region" description="Helical" evidence="8">
    <location>
        <begin position="373"/>
        <end position="393"/>
    </location>
</feature>
<accession>A0A4V5NWK6</accession>
<dbReference type="Pfam" id="PF02687">
    <property type="entry name" value="FtsX"/>
    <property type="match status" value="1"/>
</dbReference>
<evidence type="ECO:0000256" key="7">
    <source>
        <dbReference type="ARBA" id="ARBA00023136"/>
    </source>
</evidence>
<comment type="similarity">
    <text evidence="2">Belongs to the ABC-4 integral membrane protein family. LolC/E subfamily.</text>
</comment>
<evidence type="ECO:0000256" key="5">
    <source>
        <dbReference type="ARBA" id="ARBA00022692"/>
    </source>
</evidence>
<dbReference type="InterPro" id="IPR003838">
    <property type="entry name" value="ABC3_permease_C"/>
</dbReference>
<feature type="transmembrane region" description="Helical" evidence="8">
    <location>
        <begin position="22"/>
        <end position="48"/>
    </location>
</feature>
<feature type="domain" description="ABC3 transporter permease C-terminal" evidence="9">
    <location>
        <begin position="278"/>
        <end position="403"/>
    </location>
</feature>